<evidence type="ECO:0000313" key="2">
    <source>
        <dbReference type="RefSeq" id="XP_010485490.1"/>
    </source>
</evidence>
<gene>
    <name evidence="2" type="primary">LOC104763807</name>
</gene>
<keyword evidence="1" id="KW-1185">Reference proteome</keyword>
<name>A0ABM0XG30_CAMSA</name>
<reference evidence="2" key="2">
    <citation type="submission" date="2025-08" db="UniProtKB">
        <authorList>
            <consortium name="RefSeq"/>
        </authorList>
    </citation>
    <scope>IDENTIFICATION</scope>
    <source>
        <tissue evidence="2">Leaf</tissue>
    </source>
</reference>
<dbReference type="RefSeq" id="XP_010485490.1">
    <property type="nucleotide sequence ID" value="XM_010487188.2"/>
</dbReference>
<sequence length="117" mass="13060">MNGRIPNPLSPKSPIMSPSLRSVFAQVQRKSRSAGGSSRNVSSSARSNNEIPFVVWLFTRGVGLAIGYASVHFSFRELASEIVDNRQKEIKKKKESFEEERKWVSDLLASRGKSQCC</sequence>
<dbReference type="Proteomes" id="UP000694864">
    <property type="component" value="Chromosome 19"/>
</dbReference>
<evidence type="ECO:0000313" key="1">
    <source>
        <dbReference type="Proteomes" id="UP000694864"/>
    </source>
</evidence>
<protein>
    <submittedName>
        <fullName evidence="2">Uncharacterized protein LOC104763807</fullName>
    </submittedName>
</protein>
<reference evidence="1" key="1">
    <citation type="journal article" date="2014" name="Nat. Commun.">
        <title>The emerging biofuel crop Camelina sativa retains a highly undifferentiated hexaploid genome structure.</title>
        <authorList>
            <person name="Kagale S."/>
            <person name="Koh C."/>
            <person name="Nixon J."/>
            <person name="Bollina V."/>
            <person name="Clarke W.E."/>
            <person name="Tuteja R."/>
            <person name="Spillane C."/>
            <person name="Robinson S.J."/>
            <person name="Links M.G."/>
            <person name="Clarke C."/>
            <person name="Higgins E.E."/>
            <person name="Huebert T."/>
            <person name="Sharpe A.G."/>
            <person name="Parkin I.A."/>
        </authorList>
    </citation>
    <scope>NUCLEOTIDE SEQUENCE [LARGE SCALE GENOMIC DNA]</scope>
    <source>
        <strain evidence="1">cv. DH55</strain>
    </source>
</reference>
<proteinExistence type="predicted"/>
<dbReference type="GeneID" id="104763807"/>
<accession>A0ABM0XG30</accession>
<organism evidence="1 2">
    <name type="scientific">Camelina sativa</name>
    <name type="common">False flax</name>
    <name type="synonym">Myagrum sativum</name>
    <dbReference type="NCBI Taxonomy" id="90675"/>
    <lineage>
        <taxon>Eukaryota</taxon>
        <taxon>Viridiplantae</taxon>
        <taxon>Streptophyta</taxon>
        <taxon>Embryophyta</taxon>
        <taxon>Tracheophyta</taxon>
        <taxon>Spermatophyta</taxon>
        <taxon>Magnoliopsida</taxon>
        <taxon>eudicotyledons</taxon>
        <taxon>Gunneridae</taxon>
        <taxon>Pentapetalae</taxon>
        <taxon>rosids</taxon>
        <taxon>malvids</taxon>
        <taxon>Brassicales</taxon>
        <taxon>Brassicaceae</taxon>
        <taxon>Camelineae</taxon>
        <taxon>Camelina</taxon>
    </lineage>
</organism>